<gene>
    <name evidence="3" type="ORF">PPRIM_AZ9-3.1.T0300206</name>
</gene>
<evidence type="ECO:0000256" key="2">
    <source>
        <dbReference type="SAM" id="MobiDB-lite"/>
    </source>
</evidence>
<evidence type="ECO:0000256" key="1">
    <source>
        <dbReference type="SAM" id="Coils"/>
    </source>
</evidence>
<keyword evidence="4" id="KW-1185">Reference proteome</keyword>
<feature type="coiled-coil region" evidence="1">
    <location>
        <begin position="594"/>
        <end position="621"/>
    </location>
</feature>
<reference evidence="3" key="1">
    <citation type="submission" date="2021-01" db="EMBL/GenBank/DDBJ databases">
        <authorList>
            <consortium name="Genoscope - CEA"/>
            <person name="William W."/>
        </authorList>
    </citation>
    <scope>NUCLEOTIDE SEQUENCE</scope>
</reference>
<evidence type="ECO:0000313" key="4">
    <source>
        <dbReference type="Proteomes" id="UP000688137"/>
    </source>
</evidence>
<accession>A0A8S1KYI3</accession>
<dbReference type="Proteomes" id="UP000688137">
    <property type="component" value="Unassembled WGS sequence"/>
</dbReference>
<dbReference type="OMA" id="LYNCICG"/>
<dbReference type="AlphaFoldDB" id="A0A8S1KYI3"/>
<dbReference type="EMBL" id="CAJJDM010000029">
    <property type="protein sequence ID" value="CAD8060579.1"/>
    <property type="molecule type" value="Genomic_DNA"/>
</dbReference>
<sequence>MYSPNHGIFNSLMKQLEPYQFDEPTLPQWPLSSIKQSILSPYFENAYEIQSSNFELVKKQNGRVSFKVTLPAKTSLKFELRHNFQVILGLGEGKLICKTEHSINEIPLKQPCNIIKPFELINQGKKECKVGIQVKLIERTKLQITQNSIQTSDYQKLIQDTELLHQNIIVTLNSIQNKEIQDFFFILKPTQQLYNCICGLLCIVAGLDKAISTDYLFLQIREWVPSQSLFCKNYESIYQILINIQQHILKKKINVTNIKEAMKYYTQNINIDDPQTVTEKLQQILKFVIDYYDKFHKILKINKTYELQQRTPQKNNKDQLKTYMLAKLSSNFNQEDSEEILDERTQIQLEDKQQIQSTTNQTPLKMLNRFKDFNQFSKNISSNPKISISPSSSRYHTLKKFSSLSKSPIQSNQQESLNLTNECQNFQENGSAKSFQPMNQSNSNSKSCQKDKDLSNSQNITKQIKSPPSIISPRQQIKKEIHVTSQDSPNLTLIAQKINNDEPDIEQQLKNEIQNVIKQLKKIEGVKKHLLWEDDRQCKQHLLKVDSNIPQQQTQQTQQNIDNSQQILIQKPIQNKKKQEKINIMKTEPNDFKTKRIQSLYKELERTIEQKNQAYKDAQWIEQQVYTKNLGIQKQ</sequence>
<organism evidence="3 4">
    <name type="scientific">Paramecium primaurelia</name>
    <dbReference type="NCBI Taxonomy" id="5886"/>
    <lineage>
        <taxon>Eukaryota</taxon>
        <taxon>Sar</taxon>
        <taxon>Alveolata</taxon>
        <taxon>Ciliophora</taxon>
        <taxon>Intramacronucleata</taxon>
        <taxon>Oligohymenophorea</taxon>
        <taxon>Peniculida</taxon>
        <taxon>Parameciidae</taxon>
        <taxon>Paramecium</taxon>
    </lineage>
</organism>
<proteinExistence type="predicted"/>
<evidence type="ECO:0000313" key="3">
    <source>
        <dbReference type="EMBL" id="CAD8060579.1"/>
    </source>
</evidence>
<feature type="compositionally biased region" description="Polar residues" evidence="2">
    <location>
        <begin position="455"/>
        <end position="466"/>
    </location>
</feature>
<keyword evidence="1" id="KW-0175">Coiled coil</keyword>
<protein>
    <submittedName>
        <fullName evidence="3">Uncharacterized protein</fullName>
    </submittedName>
</protein>
<name>A0A8S1KYI3_PARPR</name>
<comment type="caution">
    <text evidence="3">The sequence shown here is derived from an EMBL/GenBank/DDBJ whole genome shotgun (WGS) entry which is preliminary data.</text>
</comment>
<feature type="region of interest" description="Disordered" evidence="2">
    <location>
        <begin position="430"/>
        <end position="472"/>
    </location>
</feature>